<dbReference type="InterPro" id="IPR038078">
    <property type="entry name" value="PhoU-like_sf"/>
</dbReference>
<dbReference type="Gene3D" id="1.20.58.220">
    <property type="entry name" value="Phosphate transport system protein phou homolog 2, domain 2"/>
    <property type="match status" value="1"/>
</dbReference>
<dbReference type="Proteomes" id="UP000035720">
    <property type="component" value="Unassembled WGS sequence"/>
</dbReference>
<dbReference type="RefSeq" id="WP_048546784.1">
    <property type="nucleotide sequence ID" value="NZ_HF571038.1"/>
</dbReference>
<evidence type="ECO:0000313" key="2">
    <source>
        <dbReference type="EMBL" id="CCI54282.1"/>
    </source>
</evidence>
<dbReference type="PANTHER" id="PTHR37298">
    <property type="entry name" value="UPF0111 PROTEIN YKAA"/>
    <property type="match status" value="1"/>
</dbReference>
<dbReference type="STRING" id="1193518.BN13_670012"/>
<dbReference type="InterPro" id="IPR052912">
    <property type="entry name" value="UPF0111_domain"/>
</dbReference>
<gene>
    <name evidence="2" type="ORF">BN13_670012</name>
</gene>
<proteinExistence type="inferred from homology"/>
<organism evidence="2 3">
    <name type="scientific">Nostocoides jenkinsii Ben 74</name>
    <dbReference type="NCBI Taxonomy" id="1193518"/>
    <lineage>
        <taxon>Bacteria</taxon>
        <taxon>Bacillati</taxon>
        <taxon>Actinomycetota</taxon>
        <taxon>Actinomycetes</taxon>
        <taxon>Micrococcales</taxon>
        <taxon>Intrasporangiaceae</taxon>
        <taxon>Nostocoides</taxon>
    </lineage>
</organism>
<sequence>MALRLVPRDPGFDDLFNQCAALLVEGSRELTATLAHDADERASAVARLAGLEQSLDEACHEVVRRAAATFITPFDRTDIHSLAGSLDDCMDLMASAAELIDLLGPSEIPKEIGQQVALLGRMAELVVQAMPWLADLRALAEVVVEINRLENAGDRLHRQLLGQLLVDDAADVPRMLRLKVITDELERAVDAFEELARTIESIALKES</sequence>
<comment type="caution">
    <text evidence="2">The sequence shown here is derived from an EMBL/GenBank/DDBJ whole genome shotgun (WGS) entry which is preliminary data.</text>
</comment>
<evidence type="ECO:0000313" key="3">
    <source>
        <dbReference type="Proteomes" id="UP000035720"/>
    </source>
</evidence>
<dbReference type="EMBL" id="CAJC01000180">
    <property type="protein sequence ID" value="CCI54282.1"/>
    <property type="molecule type" value="Genomic_DNA"/>
</dbReference>
<name>A0A077MG36_9MICO</name>
<evidence type="ECO:0000256" key="1">
    <source>
        <dbReference type="ARBA" id="ARBA00008591"/>
    </source>
</evidence>
<dbReference type="InterPro" id="IPR018445">
    <property type="entry name" value="Put_Phosphate_transp_reg"/>
</dbReference>
<reference evidence="2 3" key="1">
    <citation type="journal article" date="2013" name="ISME J.">
        <title>A metabolic model for members of the genus Tetrasphaera involved in enhanced biological phosphorus removal.</title>
        <authorList>
            <person name="Kristiansen R."/>
            <person name="Nguyen H.T.T."/>
            <person name="Saunders A.M."/>
            <person name="Nielsen J.L."/>
            <person name="Wimmer R."/>
            <person name="Le V.Q."/>
            <person name="McIlroy S.J."/>
            <person name="Petrovski S."/>
            <person name="Seviour R.J."/>
            <person name="Calteau A."/>
            <person name="Nielsen K.L."/>
            <person name="Nielsen P.H."/>
        </authorList>
    </citation>
    <scope>NUCLEOTIDE SEQUENCE [LARGE SCALE GENOMIC DNA]</scope>
    <source>
        <strain evidence="2 3">Ben 74</strain>
    </source>
</reference>
<dbReference type="PANTHER" id="PTHR37298:SF1">
    <property type="entry name" value="UPF0111 PROTEIN YKAA"/>
    <property type="match status" value="1"/>
</dbReference>
<comment type="similarity">
    <text evidence="1">Belongs to the UPF0111 family.</text>
</comment>
<dbReference type="AlphaFoldDB" id="A0A077MG36"/>
<keyword evidence="3" id="KW-1185">Reference proteome</keyword>
<protein>
    <submittedName>
        <fullName evidence="2">Putative Pit accessory protein</fullName>
    </submittedName>
</protein>
<dbReference type="Pfam" id="PF01865">
    <property type="entry name" value="PhoU_div"/>
    <property type="match status" value="1"/>
</dbReference>
<accession>A0A077MG36</accession>